<dbReference type="OrthoDB" id="9802228at2"/>
<evidence type="ECO:0000256" key="1">
    <source>
        <dbReference type="ARBA" id="ARBA00022763"/>
    </source>
</evidence>
<comment type="caution">
    <text evidence="3">The sequence shown here is derived from an EMBL/GenBank/DDBJ whole genome shotgun (WGS) entry which is preliminary data.</text>
</comment>
<evidence type="ECO:0000259" key="2">
    <source>
        <dbReference type="Pfam" id="PF01035"/>
    </source>
</evidence>
<keyword evidence="1" id="KW-0227">DNA damage</keyword>
<organism evidence="3 4">
    <name type="scientific">Vagococcus entomophilus</name>
    <dbReference type="NCBI Taxonomy" id="1160095"/>
    <lineage>
        <taxon>Bacteria</taxon>
        <taxon>Bacillati</taxon>
        <taxon>Bacillota</taxon>
        <taxon>Bacilli</taxon>
        <taxon>Lactobacillales</taxon>
        <taxon>Enterococcaceae</taxon>
        <taxon>Vagococcus</taxon>
    </lineage>
</organism>
<name>A0A430AJZ3_9ENTE</name>
<proteinExistence type="predicted"/>
<evidence type="ECO:0000313" key="3">
    <source>
        <dbReference type="EMBL" id="RSU08415.1"/>
    </source>
</evidence>
<dbReference type="CDD" id="cd06445">
    <property type="entry name" value="ATase"/>
    <property type="match status" value="1"/>
</dbReference>
<dbReference type="InterPro" id="IPR036217">
    <property type="entry name" value="MethylDNA_cys_MeTrfase_DNAb"/>
</dbReference>
<dbReference type="GO" id="GO:0032259">
    <property type="term" value="P:methylation"/>
    <property type="evidence" value="ECO:0007669"/>
    <property type="project" value="UniProtKB-KW"/>
</dbReference>
<dbReference type="EMBL" id="NGJZ01000001">
    <property type="protein sequence ID" value="RSU08415.1"/>
    <property type="molecule type" value="Genomic_DNA"/>
</dbReference>
<feature type="domain" description="Methylated-DNA-[protein]-cysteine S-methyltransferase DNA binding" evidence="2">
    <location>
        <begin position="4"/>
        <end position="78"/>
    </location>
</feature>
<dbReference type="SUPFAM" id="SSF46767">
    <property type="entry name" value="Methylated DNA-protein cysteine methyltransferase, C-terminal domain"/>
    <property type="match status" value="1"/>
</dbReference>
<dbReference type="InterPro" id="IPR052520">
    <property type="entry name" value="ATL_DNA_repair"/>
</dbReference>
<dbReference type="Pfam" id="PF01035">
    <property type="entry name" value="DNA_binding_1"/>
    <property type="match status" value="1"/>
</dbReference>
<dbReference type="GO" id="GO:0008168">
    <property type="term" value="F:methyltransferase activity"/>
    <property type="evidence" value="ECO:0007669"/>
    <property type="project" value="UniProtKB-KW"/>
</dbReference>
<protein>
    <submittedName>
        <fullName evidence="3">Cysteine methyltransferase</fullName>
    </submittedName>
</protein>
<reference evidence="3 4" key="1">
    <citation type="submission" date="2017-05" db="EMBL/GenBank/DDBJ databases">
        <title>Vagococcus spp. assemblies.</title>
        <authorList>
            <person name="Gulvik C.A."/>
        </authorList>
    </citation>
    <scope>NUCLEOTIDE SEQUENCE [LARGE SCALE GENOMIC DNA]</scope>
    <source>
        <strain evidence="3 4">DSM 24756</strain>
    </source>
</reference>
<dbReference type="InterPro" id="IPR014048">
    <property type="entry name" value="MethylDNA_cys_MeTrfase_DNA-bd"/>
</dbReference>
<keyword evidence="4" id="KW-1185">Reference proteome</keyword>
<dbReference type="NCBIfam" id="TIGR00589">
    <property type="entry name" value="ogt"/>
    <property type="match status" value="1"/>
</dbReference>
<dbReference type="PANTHER" id="PTHR42942:SF1">
    <property type="entry name" value="ALKYLTRANSFERASE-LIKE PROTEIN 1"/>
    <property type="match status" value="1"/>
</dbReference>
<gene>
    <name evidence="3" type="ORF">CBF30_04030</name>
</gene>
<dbReference type="AlphaFoldDB" id="A0A430AJZ3"/>
<evidence type="ECO:0000313" key="4">
    <source>
        <dbReference type="Proteomes" id="UP000288669"/>
    </source>
</evidence>
<dbReference type="Gene3D" id="1.10.10.10">
    <property type="entry name" value="Winged helix-like DNA-binding domain superfamily/Winged helix DNA-binding domain"/>
    <property type="match status" value="1"/>
</dbReference>
<dbReference type="PANTHER" id="PTHR42942">
    <property type="entry name" value="6-O-METHYLGUANINE DNA METHYLTRANSFERASE"/>
    <property type="match status" value="1"/>
</dbReference>
<dbReference type="GO" id="GO:0006281">
    <property type="term" value="P:DNA repair"/>
    <property type="evidence" value="ECO:0007669"/>
    <property type="project" value="InterPro"/>
</dbReference>
<accession>A0A430AJZ3</accession>
<dbReference type="RefSeq" id="WP_126823779.1">
    <property type="nucleotide sequence ID" value="NZ_JBHLWU010000001.1"/>
</dbReference>
<keyword evidence="3" id="KW-0489">Methyltransferase</keyword>
<sequence length="106" mass="12107">MEYFDELVYSVVSQVPYGKVVSYSQISWLLGQLNAARRVGRAMRHCPDRLPAHRVVRADGQIVGECAKERKQTLLAEEVIFKANEKIDMKVSSWDGKGYDKNFSKI</sequence>
<dbReference type="Proteomes" id="UP000288669">
    <property type="component" value="Unassembled WGS sequence"/>
</dbReference>
<dbReference type="InterPro" id="IPR036388">
    <property type="entry name" value="WH-like_DNA-bd_sf"/>
</dbReference>
<keyword evidence="3" id="KW-0808">Transferase</keyword>